<comment type="similarity">
    <text evidence="14">Belongs to the GTP cyclohydrolase II family.</text>
</comment>
<dbReference type="SUPFAM" id="SSF142695">
    <property type="entry name" value="RibA-like"/>
    <property type="match status" value="1"/>
</dbReference>
<dbReference type="PANTHER" id="PTHR21327">
    <property type="entry name" value="GTP CYCLOHYDROLASE II-RELATED"/>
    <property type="match status" value="1"/>
</dbReference>
<evidence type="ECO:0000256" key="4">
    <source>
        <dbReference type="ARBA" id="ARBA00004904"/>
    </source>
</evidence>
<dbReference type="STRING" id="1121883.SAMN02745226_01794"/>
<dbReference type="InterPro" id="IPR032677">
    <property type="entry name" value="GTP_cyclohydro_II"/>
</dbReference>
<reference evidence="17" key="1">
    <citation type="submission" date="2016-12" db="EMBL/GenBank/DDBJ databases">
        <authorList>
            <person name="Varghese N."/>
            <person name="Submissions S."/>
        </authorList>
    </citation>
    <scope>NUCLEOTIDE SEQUENCE [LARGE SCALE GENOMIC DNA]</scope>
    <source>
        <strain evidence="17">DSM 13020</strain>
    </source>
</reference>
<dbReference type="EC" id="3.5.4.25" evidence="14"/>
<keyword evidence="10 14" id="KW-0862">Zinc</keyword>
<evidence type="ECO:0000313" key="17">
    <source>
        <dbReference type="Proteomes" id="UP000184207"/>
    </source>
</evidence>
<dbReference type="PIRSF" id="PIRSF001259">
    <property type="entry name" value="RibA"/>
    <property type="match status" value="1"/>
</dbReference>
<dbReference type="Gene3D" id="3.40.50.10990">
    <property type="entry name" value="GTP cyclohydrolase II"/>
    <property type="match status" value="1"/>
</dbReference>
<dbReference type="NCBIfam" id="NF001591">
    <property type="entry name" value="PRK00393.1"/>
    <property type="match status" value="1"/>
</dbReference>
<dbReference type="HAMAP" id="MF_00179">
    <property type="entry name" value="RibA"/>
    <property type="match status" value="1"/>
</dbReference>
<feature type="binding site" evidence="14">
    <location>
        <begin position="257"/>
        <end position="261"/>
    </location>
    <ligand>
        <name>GTP</name>
        <dbReference type="ChEBI" id="CHEBI:37565"/>
    </ligand>
</feature>
<keyword evidence="11 14" id="KW-0342">GTP-binding</keyword>
<dbReference type="Pfam" id="PF00926">
    <property type="entry name" value="DHBP_synthase"/>
    <property type="match status" value="1"/>
</dbReference>
<dbReference type="SUPFAM" id="SSF55821">
    <property type="entry name" value="YrdC/RibB"/>
    <property type="match status" value="1"/>
</dbReference>
<dbReference type="InterPro" id="IPR000422">
    <property type="entry name" value="DHBP_synthase_RibB"/>
</dbReference>
<dbReference type="GO" id="GO:0005829">
    <property type="term" value="C:cytosol"/>
    <property type="evidence" value="ECO:0007669"/>
    <property type="project" value="TreeGrafter"/>
</dbReference>
<protein>
    <recommendedName>
        <fullName evidence="14">GTP cyclohydrolase-2</fullName>
        <ecNumber evidence="14">3.5.4.25</ecNumber>
    </recommendedName>
    <alternativeName>
        <fullName evidence="14">GTP cyclohydrolase II</fullName>
    </alternativeName>
</protein>
<keyword evidence="9 14" id="KW-0378">Hydrolase</keyword>
<dbReference type="InterPro" id="IPR017945">
    <property type="entry name" value="DHBP_synth_RibB-like_a/b_dom"/>
</dbReference>
<evidence type="ECO:0000313" key="16">
    <source>
        <dbReference type="EMBL" id="SHN67881.1"/>
    </source>
</evidence>
<dbReference type="GO" id="GO:0003935">
    <property type="term" value="F:GTP cyclohydrolase II activity"/>
    <property type="evidence" value="ECO:0007669"/>
    <property type="project" value="UniProtKB-UniRule"/>
</dbReference>
<dbReference type="CDD" id="cd00641">
    <property type="entry name" value="GTP_cyclohydro2"/>
    <property type="match status" value="1"/>
</dbReference>
<keyword evidence="6 14" id="KW-0686">Riboflavin biosynthesis</keyword>
<dbReference type="GO" id="GO:0005525">
    <property type="term" value="F:GTP binding"/>
    <property type="evidence" value="ECO:0007669"/>
    <property type="project" value="UniProtKB-KW"/>
</dbReference>
<dbReference type="RefSeq" id="WP_245789658.1">
    <property type="nucleotide sequence ID" value="NZ_FRDJ01000012.1"/>
</dbReference>
<dbReference type="InterPro" id="IPR036144">
    <property type="entry name" value="RibA-like_sf"/>
</dbReference>
<evidence type="ECO:0000259" key="15">
    <source>
        <dbReference type="Pfam" id="PF00925"/>
    </source>
</evidence>
<dbReference type="AlphaFoldDB" id="A0A1M7TAW7"/>
<evidence type="ECO:0000256" key="5">
    <source>
        <dbReference type="ARBA" id="ARBA00005520"/>
    </source>
</evidence>
<comment type="catalytic activity">
    <reaction evidence="1">
        <text>D-ribulose 5-phosphate = (2S)-2-hydroxy-3-oxobutyl phosphate + formate + H(+)</text>
        <dbReference type="Rhea" id="RHEA:18457"/>
        <dbReference type="ChEBI" id="CHEBI:15378"/>
        <dbReference type="ChEBI" id="CHEBI:15740"/>
        <dbReference type="ChEBI" id="CHEBI:58121"/>
        <dbReference type="ChEBI" id="CHEBI:58830"/>
        <dbReference type="EC" id="4.1.99.12"/>
    </reaction>
</comment>
<feature type="binding site" evidence="14">
    <location>
        <position position="262"/>
    </location>
    <ligand>
        <name>Zn(2+)</name>
        <dbReference type="ChEBI" id="CHEBI:29105"/>
        <note>catalytic</note>
    </ligand>
</feature>
<evidence type="ECO:0000256" key="10">
    <source>
        <dbReference type="ARBA" id="ARBA00022833"/>
    </source>
</evidence>
<comment type="function">
    <text evidence="12 14">Catalyzes the conversion of GTP to 2,5-diamino-6-ribosylamino-4(3H)-pyrimidinone 5'-phosphate (DARP), formate and pyrophosphate.</text>
</comment>
<keyword evidence="8 14" id="KW-0547">Nucleotide-binding</keyword>
<evidence type="ECO:0000256" key="1">
    <source>
        <dbReference type="ARBA" id="ARBA00000141"/>
    </source>
</evidence>
<evidence type="ECO:0000256" key="6">
    <source>
        <dbReference type="ARBA" id="ARBA00022619"/>
    </source>
</evidence>
<dbReference type="GO" id="GO:0008270">
    <property type="term" value="F:zinc ion binding"/>
    <property type="evidence" value="ECO:0007669"/>
    <property type="project" value="UniProtKB-UniRule"/>
</dbReference>
<evidence type="ECO:0000256" key="9">
    <source>
        <dbReference type="ARBA" id="ARBA00022801"/>
    </source>
</evidence>
<keyword evidence="7 14" id="KW-0479">Metal-binding</keyword>
<dbReference type="Pfam" id="PF00925">
    <property type="entry name" value="GTP_cyclohydro2"/>
    <property type="match status" value="1"/>
</dbReference>
<feature type="active site" description="Proton acceptor" evidence="14">
    <location>
        <position position="333"/>
    </location>
</feature>
<organism evidence="16 17">
    <name type="scientific">Fervidobacterium gondwanense DSM 13020</name>
    <dbReference type="NCBI Taxonomy" id="1121883"/>
    <lineage>
        <taxon>Bacteria</taxon>
        <taxon>Thermotogati</taxon>
        <taxon>Thermotogota</taxon>
        <taxon>Thermotogae</taxon>
        <taxon>Thermotogales</taxon>
        <taxon>Fervidobacteriaceae</taxon>
        <taxon>Fervidobacterium</taxon>
    </lineage>
</organism>
<feature type="binding site" evidence="14">
    <location>
        <position position="361"/>
    </location>
    <ligand>
        <name>GTP</name>
        <dbReference type="ChEBI" id="CHEBI:37565"/>
    </ligand>
</feature>
<feature type="active site" description="Nucleophile" evidence="14">
    <location>
        <position position="335"/>
    </location>
</feature>
<feature type="binding site" evidence="14">
    <location>
        <position position="273"/>
    </location>
    <ligand>
        <name>Zn(2+)</name>
        <dbReference type="ChEBI" id="CHEBI:29105"/>
        <note>catalytic</note>
    </ligand>
</feature>
<dbReference type="UniPathway" id="UPA00275">
    <property type="reaction ID" value="UER00399"/>
</dbReference>
<evidence type="ECO:0000256" key="7">
    <source>
        <dbReference type="ARBA" id="ARBA00022723"/>
    </source>
</evidence>
<dbReference type="NCBIfam" id="TIGR00505">
    <property type="entry name" value="ribA"/>
    <property type="match status" value="1"/>
</dbReference>
<feature type="binding site" evidence="14">
    <location>
        <position position="275"/>
    </location>
    <ligand>
        <name>Zn(2+)</name>
        <dbReference type="ChEBI" id="CHEBI:29105"/>
        <note>catalytic</note>
    </ligand>
</feature>
<comment type="pathway">
    <text evidence="4">Cofactor biosynthesis; riboflavin biosynthesis; 2-hydroxy-3-oxobutyl phosphate from D-ribulose 5-phosphate: step 1/1.</text>
</comment>
<feature type="binding site" evidence="14">
    <location>
        <position position="278"/>
    </location>
    <ligand>
        <name>GTP</name>
        <dbReference type="ChEBI" id="CHEBI:37565"/>
    </ligand>
</feature>
<dbReference type="NCBIfam" id="NF006805">
    <property type="entry name" value="PRK09318.1"/>
    <property type="match status" value="1"/>
</dbReference>
<gene>
    <name evidence="14" type="primary">ribA</name>
    <name evidence="16" type="ORF">SAMN02745226_01794</name>
</gene>
<feature type="binding site" evidence="14">
    <location>
        <begin position="299"/>
        <end position="301"/>
    </location>
    <ligand>
        <name>GTP</name>
        <dbReference type="ChEBI" id="CHEBI:37565"/>
    </ligand>
</feature>
<evidence type="ECO:0000256" key="3">
    <source>
        <dbReference type="ARBA" id="ARBA00004853"/>
    </source>
</evidence>
<feature type="domain" description="GTP cyclohydrolase II" evidence="15">
    <location>
        <begin position="218"/>
        <end position="375"/>
    </location>
</feature>
<evidence type="ECO:0000256" key="2">
    <source>
        <dbReference type="ARBA" id="ARBA00002284"/>
    </source>
</evidence>
<dbReference type="FunFam" id="3.40.50.10990:FF:000001">
    <property type="entry name" value="Riboflavin biosynthesis protein RibBA"/>
    <property type="match status" value="1"/>
</dbReference>
<comment type="cofactor">
    <cofactor evidence="14">
        <name>Zn(2+)</name>
        <dbReference type="ChEBI" id="CHEBI:29105"/>
    </cofactor>
    <text evidence="14">Binds 1 zinc ion per subunit.</text>
</comment>
<dbReference type="InterPro" id="IPR000926">
    <property type="entry name" value="RibA"/>
</dbReference>
<comment type="catalytic activity">
    <reaction evidence="13 14">
        <text>GTP + 4 H2O = 2,5-diamino-6-hydroxy-4-(5-phosphoribosylamino)-pyrimidine + formate + 2 phosphate + 3 H(+)</text>
        <dbReference type="Rhea" id="RHEA:23704"/>
        <dbReference type="ChEBI" id="CHEBI:15377"/>
        <dbReference type="ChEBI" id="CHEBI:15378"/>
        <dbReference type="ChEBI" id="CHEBI:15740"/>
        <dbReference type="ChEBI" id="CHEBI:37565"/>
        <dbReference type="ChEBI" id="CHEBI:43474"/>
        <dbReference type="ChEBI" id="CHEBI:58614"/>
        <dbReference type="EC" id="3.5.4.25"/>
    </reaction>
</comment>
<keyword evidence="17" id="KW-1185">Reference proteome</keyword>
<evidence type="ECO:0000256" key="8">
    <source>
        <dbReference type="ARBA" id="ARBA00022741"/>
    </source>
</evidence>
<evidence type="ECO:0000256" key="14">
    <source>
        <dbReference type="HAMAP-Rule" id="MF_00179"/>
    </source>
</evidence>
<feature type="binding site" evidence="14">
    <location>
        <position position="356"/>
    </location>
    <ligand>
        <name>GTP</name>
        <dbReference type="ChEBI" id="CHEBI:37565"/>
    </ligand>
</feature>
<dbReference type="GO" id="GO:0009231">
    <property type="term" value="P:riboflavin biosynthetic process"/>
    <property type="evidence" value="ECO:0007669"/>
    <property type="project" value="UniProtKB-UniRule"/>
</dbReference>
<dbReference type="PANTHER" id="PTHR21327:SF18">
    <property type="entry name" value="3,4-DIHYDROXY-2-BUTANONE 4-PHOSPHATE SYNTHASE"/>
    <property type="match status" value="1"/>
</dbReference>
<comment type="similarity">
    <text evidence="5">In the N-terminal section; belongs to the DHBP synthase family.</text>
</comment>
<evidence type="ECO:0000256" key="13">
    <source>
        <dbReference type="ARBA" id="ARBA00049295"/>
    </source>
</evidence>
<dbReference type="GO" id="GO:0008686">
    <property type="term" value="F:3,4-dihydroxy-2-butanone-4-phosphate synthase activity"/>
    <property type="evidence" value="ECO:0007669"/>
    <property type="project" value="UniProtKB-EC"/>
</dbReference>
<sequence>MEERTLQRQFRTLEELLSKVRDQFLQGKPVILIDSEREIEGDFIFPAEICTTEVMNFITTVGKGLLCVVGPEEALLKRGFFRLPSNFGGNYFIPIDYIDSSSRYKTGIPACERALSCRMFSDEKLDLSEFKYPGHVTVIGAKEFPIRKGHSEASVELVRLSGFKPYSVIIEILDLDGESHNIDYLYTLSEKYGLLVLDIQDVWEMYVKNTQLINPLARAKLPTKYGIFEIISFNNTLDHKEHFAIIKDWRDRTPLVRIHSECVTGDCLSSLRCDCGSQLEKALKAIADNGGVLIYLRQEGRGIGISRKIEAYRLQDTGLDTYDANVEIGRKPDEREYSAAYQILKSLHIDRLKLLTNNPRKKQELERYGIIVEDVINLYGEVNEFNIKYLLTKKVRFKHDIKL</sequence>
<accession>A0A1M7TAW7</accession>
<evidence type="ECO:0000256" key="11">
    <source>
        <dbReference type="ARBA" id="ARBA00023134"/>
    </source>
</evidence>
<feature type="binding site" evidence="14">
    <location>
        <position position="321"/>
    </location>
    <ligand>
        <name>GTP</name>
        <dbReference type="ChEBI" id="CHEBI:37565"/>
    </ligand>
</feature>
<evidence type="ECO:0000256" key="12">
    <source>
        <dbReference type="ARBA" id="ARBA00043932"/>
    </source>
</evidence>
<comment type="function">
    <text evidence="2">Catalyzes the conversion of D-ribulose 5-phosphate to formate and 3,4-dihydroxy-2-butanone 4-phosphate.</text>
</comment>
<proteinExistence type="inferred from homology"/>
<dbReference type="Gene3D" id="3.90.870.10">
    <property type="entry name" value="DHBP synthase"/>
    <property type="match status" value="1"/>
</dbReference>
<dbReference type="Proteomes" id="UP000184207">
    <property type="component" value="Unassembled WGS sequence"/>
</dbReference>
<name>A0A1M7TAW7_FERGO</name>
<dbReference type="EMBL" id="FRDJ01000012">
    <property type="protein sequence ID" value="SHN67881.1"/>
    <property type="molecule type" value="Genomic_DNA"/>
</dbReference>
<comment type="pathway">
    <text evidence="3 14">Cofactor biosynthesis; riboflavin biosynthesis; 5-amino-6-(D-ribitylamino)uracil from GTP: step 1/4.</text>
</comment>